<dbReference type="PIRSF" id="PIRSF002583">
    <property type="entry name" value="Hsp90"/>
    <property type="match status" value="1"/>
</dbReference>
<accession>A0A857DKR0</accession>
<feature type="binding site" evidence="9">
    <location>
        <position position="181"/>
    </location>
    <ligand>
        <name>ATP</name>
        <dbReference type="ChEBI" id="CHEBI:30616"/>
    </ligand>
</feature>
<evidence type="ECO:0000256" key="6">
    <source>
        <dbReference type="ARBA" id="ARBA00023016"/>
    </source>
</evidence>
<organism evidence="11 12">
    <name type="scientific">Dehalobacter restrictus</name>
    <dbReference type="NCBI Taxonomy" id="55583"/>
    <lineage>
        <taxon>Bacteria</taxon>
        <taxon>Bacillati</taxon>
        <taxon>Bacillota</taxon>
        <taxon>Clostridia</taxon>
        <taxon>Eubacteriales</taxon>
        <taxon>Desulfitobacteriaceae</taxon>
        <taxon>Dehalobacter</taxon>
    </lineage>
</organism>
<dbReference type="GO" id="GO:0005737">
    <property type="term" value="C:cytoplasm"/>
    <property type="evidence" value="ECO:0007669"/>
    <property type="project" value="UniProtKB-SubCell"/>
</dbReference>
<evidence type="ECO:0000256" key="4">
    <source>
        <dbReference type="ARBA" id="ARBA00022741"/>
    </source>
</evidence>
<evidence type="ECO:0000313" key="11">
    <source>
        <dbReference type="EMBL" id="QHA01393.1"/>
    </source>
</evidence>
<comment type="subcellular location">
    <subcellularLocation>
        <location evidence="1 8">Cytoplasm</location>
    </subcellularLocation>
</comment>
<dbReference type="InterPro" id="IPR020575">
    <property type="entry name" value="Hsp90_N"/>
</dbReference>
<feature type="binding site" evidence="9">
    <location>
        <position position="331"/>
    </location>
    <ligand>
        <name>ATP</name>
        <dbReference type="ChEBI" id="CHEBI:30616"/>
    </ligand>
</feature>
<evidence type="ECO:0000256" key="9">
    <source>
        <dbReference type="PIRSR" id="PIRSR002583-1"/>
    </source>
</evidence>
<evidence type="ECO:0000256" key="5">
    <source>
        <dbReference type="ARBA" id="ARBA00022840"/>
    </source>
</evidence>
<feature type="binding site" evidence="9">
    <location>
        <begin position="102"/>
        <end position="103"/>
    </location>
    <ligand>
        <name>ATP</name>
        <dbReference type="ChEBI" id="CHEBI:30616"/>
    </ligand>
</feature>
<feature type="binding site" evidence="9">
    <location>
        <position position="95"/>
    </location>
    <ligand>
        <name>ATP</name>
        <dbReference type="ChEBI" id="CHEBI:30616"/>
    </ligand>
</feature>
<dbReference type="PANTHER" id="PTHR11528">
    <property type="entry name" value="HEAT SHOCK PROTEIN 90 FAMILY MEMBER"/>
    <property type="match status" value="1"/>
</dbReference>
<dbReference type="InterPro" id="IPR037196">
    <property type="entry name" value="HSP90_C"/>
</dbReference>
<dbReference type="GO" id="GO:0016887">
    <property type="term" value="F:ATP hydrolysis activity"/>
    <property type="evidence" value="ECO:0007669"/>
    <property type="project" value="InterPro"/>
</dbReference>
<dbReference type="CDD" id="cd16927">
    <property type="entry name" value="HATPase_Hsp90-like"/>
    <property type="match status" value="1"/>
</dbReference>
<dbReference type="Pfam" id="PF00183">
    <property type="entry name" value="HSP90"/>
    <property type="match status" value="1"/>
</dbReference>
<evidence type="ECO:0000256" key="3">
    <source>
        <dbReference type="ARBA" id="ARBA00022490"/>
    </source>
</evidence>
<sequence>MMNNNVETREFQTEITQLLDIVINSLYTEREIFLRELISNAADATEKLRYCRLTENEISESEQPLEISIETDEEKHTLTITDNGIGMTKEELIENLGTIAHSGSKEFIRQLTEVRKAGSGSNTDLSLIGQFGVGFYSAFMVAEKVTLYTRSFRPDSESWIWSSNGAGSYLIEPGDQSNYGTRIVLQLKENAYNFSKADEINRIIKQYSSFVPYPVKVNGEKVNTVEAIWTKNASEISEQEYTEFYKYIDNAFDEPFYRMHFSSDAPLSIKALLFVPGENYERFGFSKMERGVNLFCKKVLIQEKSEAIVPEWMRFVRGVIDSDDLPLNISRETLQDNALVAKLNKVVTGRFLKYLEEQAKDDPAKYNQFWEKFSRFIKEGAASDYAHKDALVRLLRFESNMTAEGELISLEGYVGRMREEQKAIYYVSGSNRKVIESGPYLEIFKDKGIEVLYTYEPIDDYILSGLPEFKEKKIVAAEQDSQDLPDLDAEQPSNAESDIPEDEVKALLDWFKETLGDRVTEVRASKRLVDSPAVVLSSYGTHSMQKMMQIMNKDMEGIPAGILEINSQHPVIQGINELRKSGDTFAAAAAEQILENSQIAAGLIVDPRSMVSRLYNILERAVVKK</sequence>
<evidence type="ECO:0000256" key="7">
    <source>
        <dbReference type="ARBA" id="ARBA00023186"/>
    </source>
</evidence>
<dbReference type="InterPro" id="IPR020568">
    <property type="entry name" value="Ribosomal_Su5_D2-typ_SF"/>
</dbReference>
<dbReference type="GO" id="GO:0051082">
    <property type="term" value="F:unfolded protein binding"/>
    <property type="evidence" value="ECO:0007669"/>
    <property type="project" value="UniProtKB-UniRule"/>
</dbReference>
<keyword evidence="4 8" id="KW-0547">Nucleotide-binding</keyword>
<dbReference type="AlphaFoldDB" id="A0A857DKR0"/>
<name>A0A857DKR0_9FIRM</name>
<dbReference type="InterPro" id="IPR001404">
    <property type="entry name" value="Hsp90_fam"/>
</dbReference>
<dbReference type="Gene3D" id="3.30.565.10">
    <property type="entry name" value="Histidine kinase-like ATPase, C-terminal domain"/>
    <property type="match status" value="1"/>
</dbReference>
<dbReference type="GO" id="GO:0140662">
    <property type="term" value="F:ATP-dependent protein folding chaperone"/>
    <property type="evidence" value="ECO:0007669"/>
    <property type="project" value="InterPro"/>
</dbReference>
<dbReference type="Gene3D" id="1.20.120.790">
    <property type="entry name" value="Heat shock protein 90, C-terminal domain"/>
    <property type="match status" value="1"/>
</dbReference>
<evidence type="ECO:0000313" key="12">
    <source>
        <dbReference type="Proteomes" id="UP000430508"/>
    </source>
</evidence>
<feature type="binding site" evidence="9">
    <location>
        <position position="82"/>
    </location>
    <ligand>
        <name>ATP</name>
        <dbReference type="ChEBI" id="CHEBI:30616"/>
    </ligand>
</feature>
<feature type="binding site" evidence="9">
    <location>
        <position position="36"/>
    </location>
    <ligand>
        <name>ATP</name>
        <dbReference type="ChEBI" id="CHEBI:30616"/>
    </ligand>
</feature>
<keyword evidence="7 8" id="KW-0143">Chaperone</keyword>
<keyword evidence="6 8" id="KW-0346">Stress response</keyword>
<keyword evidence="5 8" id="KW-0067">ATP-binding</keyword>
<gene>
    <name evidence="8 11" type="primary">htpG</name>
    <name evidence="11" type="ORF">GQ588_12465</name>
</gene>
<comment type="function">
    <text evidence="8">Molecular chaperone. Has ATPase activity.</text>
</comment>
<dbReference type="Proteomes" id="UP000430508">
    <property type="component" value="Chromosome"/>
</dbReference>
<feature type="compositionally biased region" description="Acidic residues" evidence="10">
    <location>
        <begin position="480"/>
        <end position="489"/>
    </location>
</feature>
<keyword evidence="3 8" id="KW-0963">Cytoplasm</keyword>
<evidence type="ECO:0000256" key="10">
    <source>
        <dbReference type="SAM" id="MobiDB-lite"/>
    </source>
</evidence>
<comment type="caution">
    <text evidence="8">Lacks conserved residue(s) required for the propagation of feature annotation.</text>
</comment>
<feature type="region of interest" description="A; substrate-binding" evidence="8">
    <location>
        <begin position="1"/>
        <end position="331"/>
    </location>
</feature>
<dbReference type="Gene3D" id="3.40.50.11260">
    <property type="match status" value="1"/>
</dbReference>
<protein>
    <recommendedName>
        <fullName evidence="8">Chaperone protein HtpG</fullName>
    </recommendedName>
    <alternativeName>
        <fullName evidence="8">Heat shock protein HtpG</fullName>
    </alternativeName>
    <alternativeName>
        <fullName evidence="8">High temperature protein G</fullName>
    </alternativeName>
</protein>
<dbReference type="Gene3D" id="3.30.230.80">
    <property type="match status" value="1"/>
</dbReference>
<reference evidence="11 12" key="1">
    <citation type="submission" date="2019-12" db="EMBL/GenBank/DDBJ databases">
        <title>Sequence classification of anaerobic respiratory reductive dehalogenases: First we see many, then we see few.</title>
        <authorList>
            <person name="Molenda O."/>
            <person name="Puentes Jacome L.A."/>
            <person name="Cao X."/>
            <person name="Nesbo C.L."/>
            <person name="Tang S."/>
            <person name="Morson N."/>
            <person name="Patron J."/>
            <person name="Lomheim L."/>
            <person name="Wishart D.S."/>
            <person name="Edwards E.A."/>
        </authorList>
    </citation>
    <scope>NUCLEOTIDE SEQUENCE [LARGE SCALE GENOMIC DNA]</scope>
    <source>
        <strain evidence="11 12">12DCA</strain>
    </source>
</reference>
<dbReference type="SUPFAM" id="SSF110942">
    <property type="entry name" value="HSP90 C-terminal domain"/>
    <property type="match status" value="1"/>
</dbReference>
<evidence type="ECO:0000256" key="8">
    <source>
        <dbReference type="HAMAP-Rule" id="MF_00505"/>
    </source>
</evidence>
<dbReference type="FunFam" id="3.30.230.80:FF:000004">
    <property type="entry name" value="Heat shock protein 75 kDa"/>
    <property type="match status" value="1"/>
</dbReference>
<feature type="binding site" evidence="9">
    <location>
        <position position="40"/>
    </location>
    <ligand>
        <name>ATP</name>
        <dbReference type="ChEBI" id="CHEBI:30616"/>
    </ligand>
</feature>
<dbReference type="Pfam" id="PF13589">
    <property type="entry name" value="HATPase_c_3"/>
    <property type="match status" value="1"/>
</dbReference>
<feature type="binding site" evidence="9">
    <location>
        <position position="87"/>
    </location>
    <ligand>
        <name>ATP</name>
        <dbReference type="ChEBI" id="CHEBI:30616"/>
    </ligand>
</feature>
<dbReference type="EMBL" id="CP046996">
    <property type="protein sequence ID" value="QHA01393.1"/>
    <property type="molecule type" value="Genomic_DNA"/>
</dbReference>
<feature type="binding site" evidence="9">
    <location>
        <begin position="130"/>
        <end position="135"/>
    </location>
    <ligand>
        <name>ATP</name>
        <dbReference type="ChEBI" id="CHEBI:30616"/>
    </ligand>
</feature>
<dbReference type="SUPFAM" id="SSF55874">
    <property type="entry name" value="ATPase domain of HSP90 chaperone/DNA topoisomerase II/histidine kinase"/>
    <property type="match status" value="1"/>
</dbReference>
<dbReference type="RefSeq" id="WP_019226020.1">
    <property type="nucleotide sequence ID" value="NZ_CP046996.1"/>
</dbReference>
<dbReference type="GO" id="GO:0005524">
    <property type="term" value="F:ATP binding"/>
    <property type="evidence" value="ECO:0007669"/>
    <property type="project" value="UniProtKB-UniRule"/>
</dbReference>
<dbReference type="PRINTS" id="PR00775">
    <property type="entry name" value="HEATSHOCK90"/>
</dbReference>
<evidence type="ECO:0000256" key="2">
    <source>
        <dbReference type="ARBA" id="ARBA00008239"/>
    </source>
</evidence>
<proteinExistence type="inferred from homology"/>
<dbReference type="HAMAP" id="MF_00505">
    <property type="entry name" value="HSP90"/>
    <property type="match status" value="1"/>
</dbReference>
<dbReference type="NCBIfam" id="NF003555">
    <property type="entry name" value="PRK05218.1"/>
    <property type="match status" value="1"/>
</dbReference>
<feature type="region of interest" description="C" evidence="8">
    <location>
        <begin position="547"/>
        <end position="625"/>
    </location>
</feature>
<dbReference type="FunFam" id="3.30.565.10:FF:000009">
    <property type="entry name" value="Molecular chaperone HtpG"/>
    <property type="match status" value="1"/>
</dbReference>
<dbReference type="InterPro" id="IPR036890">
    <property type="entry name" value="HATPase_C_sf"/>
</dbReference>
<comment type="subunit">
    <text evidence="8">Homodimer.</text>
</comment>
<dbReference type="SUPFAM" id="SSF54211">
    <property type="entry name" value="Ribosomal protein S5 domain 2-like"/>
    <property type="match status" value="1"/>
</dbReference>
<evidence type="ECO:0000256" key="1">
    <source>
        <dbReference type="ARBA" id="ARBA00004496"/>
    </source>
</evidence>
<comment type="similarity">
    <text evidence="2 8">Belongs to the heat shock protein 90 family.</text>
</comment>
<feature type="region of interest" description="Disordered" evidence="10">
    <location>
        <begin position="480"/>
        <end position="499"/>
    </location>
</feature>